<keyword evidence="4 5" id="KW-0472">Membrane</keyword>
<dbReference type="KEGG" id="clk:CGC53_03045"/>
<evidence type="ECO:0000259" key="6">
    <source>
        <dbReference type="Pfam" id="PF07291"/>
    </source>
</evidence>
<feature type="transmembrane region" description="Helical" evidence="5">
    <location>
        <begin position="78"/>
        <end position="100"/>
    </location>
</feature>
<accession>A0A250FBJ6</accession>
<dbReference type="GO" id="GO:0030416">
    <property type="term" value="P:methylamine metabolic process"/>
    <property type="evidence" value="ECO:0007669"/>
    <property type="project" value="InterPro"/>
</dbReference>
<evidence type="ECO:0000256" key="5">
    <source>
        <dbReference type="SAM" id="Phobius"/>
    </source>
</evidence>
<feature type="domain" description="Methylamine utilisation protein MauE" evidence="6">
    <location>
        <begin position="1"/>
        <end position="135"/>
    </location>
</feature>
<evidence type="ECO:0000256" key="4">
    <source>
        <dbReference type="ARBA" id="ARBA00023136"/>
    </source>
</evidence>
<proteinExistence type="predicted"/>
<feature type="transmembrane region" description="Helical" evidence="5">
    <location>
        <begin position="120"/>
        <end position="138"/>
    </location>
</feature>
<dbReference type="RefSeq" id="WP_095913270.1">
    <property type="nucleotide sequence ID" value="NZ_CAUUPF010000004.1"/>
</dbReference>
<comment type="subcellular location">
    <subcellularLocation>
        <location evidence="1">Membrane</location>
        <topology evidence="1">Multi-pass membrane protein</topology>
    </subcellularLocation>
</comment>
<feature type="transmembrane region" description="Helical" evidence="5">
    <location>
        <begin position="7"/>
        <end position="25"/>
    </location>
</feature>
<reference evidence="8" key="1">
    <citation type="submission" date="2017-06" db="EMBL/GenBank/DDBJ databases">
        <title>Capnocytophaga spp. assemblies.</title>
        <authorList>
            <person name="Gulvik C.A."/>
        </authorList>
    </citation>
    <scope>NUCLEOTIDE SEQUENCE [LARGE SCALE GENOMIC DNA]</scope>
    <source>
        <strain evidence="8">H6253</strain>
    </source>
</reference>
<gene>
    <name evidence="7" type="ORF">CGC53_03045</name>
</gene>
<evidence type="ECO:0000256" key="1">
    <source>
        <dbReference type="ARBA" id="ARBA00004141"/>
    </source>
</evidence>
<organism evidence="7 8">
    <name type="scientific">Capnocytophaga leadbetteri</name>
    <dbReference type="NCBI Taxonomy" id="327575"/>
    <lineage>
        <taxon>Bacteria</taxon>
        <taxon>Pseudomonadati</taxon>
        <taxon>Bacteroidota</taxon>
        <taxon>Flavobacteriia</taxon>
        <taxon>Flavobacteriales</taxon>
        <taxon>Flavobacteriaceae</taxon>
        <taxon>Capnocytophaga</taxon>
    </lineage>
</organism>
<name>A0A250FBJ6_9FLAO</name>
<dbReference type="InterPro" id="IPR009908">
    <property type="entry name" value="Methylamine_util_MauE"/>
</dbReference>
<keyword evidence="3 5" id="KW-1133">Transmembrane helix</keyword>
<feature type="transmembrane region" description="Helical" evidence="5">
    <location>
        <begin position="45"/>
        <end position="71"/>
    </location>
</feature>
<sequence>MKYLTHLLRLFLGITFIISGMIKLNDPMGFSFKLEDYFAPNVLGLPFLIPFALTFAIFVCIVEVVLGVMLLVGYQKKLTLWSLLAMLIFFGFLTFYSAYFNKVTDCGCFGDAIKFTPWQSFTKDIVLLVAALIIFLWGQDYIKPISKGKLPLYITLLSVIFCSVFVYYVYNHLPIKDFRPYKIGTSIPEGMKIPSGKITYYWTVRIDGKEQKIINNGQVPKDKNGNYAEVLNVKTEVPEAPIHDFYIWDKEGENYFDDYIWKDKLLLVVSYRLDRANEDAFKTIKRVTDEALKGGYTVIGLTSQLDKAPYIVKKYELNFDFYYNDATTLKTIIRSNPGLVKVSKGVIKDKKHYNDATDLKLAE</sequence>
<dbReference type="Pfam" id="PF07291">
    <property type="entry name" value="MauE"/>
    <property type="match status" value="1"/>
</dbReference>
<evidence type="ECO:0000313" key="7">
    <source>
        <dbReference type="EMBL" id="ATA81397.1"/>
    </source>
</evidence>
<keyword evidence="8" id="KW-1185">Reference proteome</keyword>
<evidence type="ECO:0000256" key="3">
    <source>
        <dbReference type="ARBA" id="ARBA00022989"/>
    </source>
</evidence>
<dbReference type="NCBIfam" id="NF045576">
    <property type="entry name" value="BT_3928_fam"/>
    <property type="match status" value="1"/>
</dbReference>
<keyword evidence="2 5" id="KW-0812">Transmembrane</keyword>
<evidence type="ECO:0000313" key="8">
    <source>
        <dbReference type="Proteomes" id="UP000217276"/>
    </source>
</evidence>
<dbReference type="EMBL" id="CP022384">
    <property type="protein sequence ID" value="ATA81397.1"/>
    <property type="molecule type" value="Genomic_DNA"/>
</dbReference>
<evidence type="ECO:0000256" key="2">
    <source>
        <dbReference type="ARBA" id="ARBA00022692"/>
    </source>
</evidence>
<protein>
    <submittedName>
        <fullName evidence="7">DoxX family protein</fullName>
    </submittedName>
</protein>
<feature type="transmembrane region" description="Helical" evidence="5">
    <location>
        <begin position="150"/>
        <end position="170"/>
    </location>
</feature>
<dbReference type="GO" id="GO:0016020">
    <property type="term" value="C:membrane"/>
    <property type="evidence" value="ECO:0007669"/>
    <property type="project" value="UniProtKB-SubCell"/>
</dbReference>
<dbReference type="AlphaFoldDB" id="A0A250FBJ6"/>
<dbReference type="Proteomes" id="UP000217276">
    <property type="component" value="Chromosome"/>
</dbReference>